<evidence type="ECO:0000256" key="1">
    <source>
        <dbReference type="ARBA" id="ARBA00004370"/>
    </source>
</evidence>
<dbReference type="SUPFAM" id="SSF103088">
    <property type="entry name" value="OmpA-like"/>
    <property type="match status" value="1"/>
</dbReference>
<evidence type="ECO:0000256" key="2">
    <source>
        <dbReference type="ARBA" id="ARBA00023136"/>
    </source>
</evidence>
<protein>
    <recommendedName>
        <fullName evidence="9">OmpA family protein</fullName>
    </recommendedName>
</protein>
<dbReference type="InterPro" id="IPR006664">
    <property type="entry name" value="OMP_bac"/>
</dbReference>
<dbReference type="KEGG" id="pstg:E8M01_22555"/>
<keyword evidence="8" id="KW-1185">Reference proteome</keyword>
<evidence type="ECO:0000259" key="6">
    <source>
        <dbReference type="PROSITE" id="PS51123"/>
    </source>
</evidence>
<keyword evidence="2 3" id="KW-0472">Membrane</keyword>
<evidence type="ECO:0000313" key="8">
    <source>
        <dbReference type="Proteomes" id="UP000298781"/>
    </source>
</evidence>
<evidence type="ECO:0000259" key="5">
    <source>
        <dbReference type="PROSITE" id="PS50820"/>
    </source>
</evidence>
<dbReference type="Gene3D" id="3.30.1330.60">
    <property type="entry name" value="OmpA-like domain"/>
    <property type="match status" value="1"/>
</dbReference>
<evidence type="ECO:0000256" key="3">
    <source>
        <dbReference type="PROSITE-ProRule" id="PRU00473"/>
    </source>
</evidence>
<dbReference type="Gene3D" id="2.170.130.20">
    <property type="entry name" value="LCCL-like domain"/>
    <property type="match status" value="4"/>
</dbReference>
<feature type="region of interest" description="Disordered" evidence="4">
    <location>
        <begin position="1"/>
        <end position="33"/>
    </location>
</feature>
<accession>A0A4D7BG22</accession>
<dbReference type="InterPro" id="IPR004043">
    <property type="entry name" value="LCCL"/>
</dbReference>
<evidence type="ECO:0000256" key="4">
    <source>
        <dbReference type="SAM" id="MobiDB-lite"/>
    </source>
</evidence>
<dbReference type="InterPro" id="IPR006665">
    <property type="entry name" value="OmpA-like"/>
</dbReference>
<feature type="compositionally biased region" description="Basic and acidic residues" evidence="4">
    <location>
        <begin position="7"/>
        <end position="17"/>
    </location>
</feature>
<dbReference type="Pfam" id="PF03815">
    <property type="entry name" value="LCCL"/>
    <property type="match status" value="4"/>
</dbReference>
<dbReference type="PANTHER" id="PTHR31331:SF1">
    <property type="entry name" value="CYSTEINE RICH SECRETORY PROTEIN LCCL DOMAIN CONTAINING 2"/>
    <property type="match status" value="1"/>
</dbReference>
<dbReference type="EMBL" id="CP039690">
    <property type="protein sequence ID" value="QCI66777.1"/>
    <property type="molecule type" value="Genomic_DNA"/>
</dbReference>
<dbReference type="PANTHER" id="PTHR31331">
    <property type="entry name" value="LCCL DOMAIN PROTEIN (AFU_ORTHOLOGUE AFUA_5G08630)"/>
    <property type="match status" value="1"/>
</dbReference>
<dbReference type="PROSITE" id="PS51123">
    <property type="entry name" value="OMPA_2"/>
    <property type="match status" value="1"/>
</dbReference>
<dbReference type="PRINTS" id="PR01021">
    <property type="entry name" value="OMPADOMAIN"/>
</dbReference>
<dbReference type="Pfam" id="PF00691">
    <property type="entry name" value="OmpA"/>
    <property type="match status" value="1"/>
</dbReference>
<dbReference type="InterPro" id="IPR036737">
    <property type="entry name" value="OmpA-like_sf"/>
</dbReference>
<dbReference type="InterPro" id="IPR051957">
    <property type="entry name" value="CRISP-LCCL_domain"/>
</dbReference>
<dbReference type="GO" id="GO:0016020">
    <property type="term" value="C:membrane"/>
    <property type="evidence" value="ECO:0007669"/>
    <property type="project" value="UniProtKB-SubCell"/>
</dbReference>
<dbReference type="PROSITE" id="PS50820">
    <property type="entry name" value="LCCL"/>
    <property type="match status" value="4"/>
</dbReference>
<evidence type="ECO:0000313" key="7">
    <source>
        <dbReference type="EMBL" id="QCI66777.1"/>
    </source>
</evidence>
<evidence type="ECO:0008006" key="9">
    <source>
        <dbReference type="Google" id="ProtNLM"/>
    </source>
</evidence>
<dbReference type="CDD" id="cd07185">
    <property type="entry name" value="OmpA_C-like"/>
    <property type="match status" value="1"/>
</dbReference>
<sequence length="631" mass="65643">MGLSGPRRSERRVELRRPPALRGRRRDCQPQDGTPPMKWIILLTLALASLAASPARAQAISECPDDFSAFAGATDPLTCSCSAQAAERGSVWGMDVYTGDSSVCKAAVHAGAITRRGGQVTVTPEAGRPAYPGLTRNGVSSSNYGAYASSFRFAGAAGRPNTAADGKSSDSKSGPAGVPAETTAAISECPDDFSVFAETAEALTCSCSAQAAERGSVWGMDVYTGDSSVCKAAVHAGAITRRGGQVTVTPEAGRPAYPGLTRNGVSSSNFGAYASSFRVAGERRAASAPTGQTTQVLVSECPNDFSAFADTSEPLICTCSAQAADRGSVWGMDVYTGDSSVCKAAVHAGAINRRGGQVTVSPDAGQATYAGVTRNGISSSNYGSYASSFRFGPAPSGPTVCPDNFVAFQEITAPLGCTCDRAAMERGSVWGMDVYTADSSVCKAAVHAGAVPRQGGLVSVIPEPGRNAYPGLTRNGVTSSNYGPYDGSFRFPPRQGATAAAPAKMATAPVQQNITQSLRERGEVDLYVQFRFNSAELDLSAADTLRELRNVLAADTNLRLGLIGHTDSVGTADYNRSLSYRRAEAVGRWLVQQGIATSRLTIDGRGRAEPIADNATEAGRAANRRVQALKL</sequence>
<organism evidence="7 8">
    <name type="scientific">Phreatobacter stygius</name>
    <dbReference type="NCBI Taxonomy" id="1940610"/>
    <lineage>
        <taxon>Bacteria</taxon>
        <taxon>Pseudomonadati</taxon>
        <taxon>Pseudomonadota</taxon>
        <taxon>Alphaproteobacteria</taxon>
        <taxon>Hyphomicrobiales</taxon>
        <taxon>Phreatobacteraceae</taxon>
        <taxon>Phreatobacter</taxon>
    </lineage>
</organism>
<feature type="domain" description="OmpA-like" evidence="6">
    <location>
        <begin position="521"/>
        <end position="631"/>
    </location>
</feature>
<feature type="domain" description="LCCL" evidence="5">
    <location>
        <begin position="216"/>
        <end position="277"/>
    </location>
</feature>
<dbReference type="AlphaFoldDB" id="A0A4D7BG22"/>
<dbReference type="Proteomes" id="UP000298781">
    <property type="component" value="Chromosome"/>
</dbReference>
<feature type="domain" description="LCCL" evidence="5">
    <location>
        <begin position="328"/>
        <end position="389"/>
    </location>
</feature>
<gene>
    <name evidence="7" type="ORF">E8M01_22555</name>
</gene>
<proteinExistence type="predicted"/>
<dbReference type="OrthoDB" id="9814546at2"/>
<feature type="domain" description="LCCL" evidence="5">
    <location>
        <begin position="409"/>
        <end position="489"/>
    </location>
</feature>
<feature type="region of interest" description="Disordered" evidence="4">
    <location>
        <begin position="159"/>
        <end position="179"/>
    </location>
</feature>
<dbReference type="SUPFAM" id="SSF69848">
    <property type="entry name" value="LCCL domain"/>
    <property type="match status" value="4"/>
</dbReference>
<feature type="domain" description="LCCL" evidence="5">
    <location>
        <begin position="90"/>
        <end position="151"/>
    </location>
</feature>
<reference evidence="7 8" key="1">
    <citation type="submission" date="2019-04" db="EMBL/GenBank/DDBJ databases">
        <title>Phreatobacter aquaticus sp. nov.</title>
        <authorList>
            <person name="Choi A."/>
        </authorList>
    </citation>
    <scope>NUCLEOTIDE SEQUENCE [LARGE SCALE GENOMIC DNA]</scope>
    <source>
        <strain evidence="7 8">KCTC 52518</strain>
    </source>
</reference>
<name>A0A4D7BG22_9HYPH</name>
<dbReference type="InterPro" id="IPR036609">
    <property type="entry name" value="LCCL_sf"/>
</dbReference>
<comment type="subcellular location">
    <subcellularLocation>
        <location evidence="1">Membrane</location>
    </subcellularLocation>
</comment>
<dbReference type="SMART" id="SM00603">
    <property type="entry name" value="LCCL"/>
    <property type="match status" value="4"/>
</dbReference>